<gene>
    <name evidence="1" type="ORF">PILCRDRAFT_816676</name>
</gene>
<dbReference type="HOGENOM" id="CLU_931008_0_0_1"/>
<protein>
    <submittedName>
        <fullName evidence="1">Uncharacterized protein</fullName>
    </submittedName>
</protein>
<keyword evidence="2" id="KW-1185">Reference proteome</keyword>
<dbReference type="OrthoDB" id="3317485at2759"/>
<organism evidence="1 2">
    <name type="scientific">Piloderma croceum (strain F 1598)</name>
    <dbReference type="NCBI Taxonomy" id="765440"/>
    <lineage>
        <taxon>Eukaryota</taxon>
        <taxon>Fungi</taxon>
        <taxon>Dikarya</taxon>
        <taxon>Basidiomycota</taxon>
        <taxon>Agaricomycotina</taxon>
        <taxon>Agaricomycetes</taxon>
        <taxon>Agaricomycetidae</taxon>
        <taxon>Atheliales</taxon>
        <taxon>Atheliaceae</taxon>
        <taxon>Piloderma</taxon>
    </lineage>
</organism>
<dbReference type="InParanoid" id="A0A0C3G2S4"/>
<dbReference type="AlphaFoldDB" id="A0A0C3G2S4"/>
<proteinExistence type="predicted"/>
<reference evidence="2" key="2">
    <citation type="submission" date="2015-01" db="EMBL/GenBank/DDBJ databases">
        <title>Evolutionary Origins and Diversification of the Mycorrhizal Mutualists.</title>
        <authorList>
            <consortium name="DOE Joint Genome Institute"/>
            <consortium name="Mycorrhizal Genomics Consortium"/>
            <person name="Kohler A."/>
            <person name="Kuo A."/>
            <person name="Nagy L.G."/>
            <person name="Floudas D."/>
            <person name="Copeland A."/>
            <person name="Barry K.W."/>
            <person name="Cichocki N."/>
            <person name="Veneault-Fourrey C."/>
            <person name="LaButti K."/>
            <person name="Lindquist E.A."/>
            <person name="Lipzen A."/>
            <person name="Lundell T."/>
            <person name="Morin E."/>
            <person name="Murat C."/>
            <person name="Riley R."/>
            <person name="Ohm R."/>
            <person name="Sun H."/>
            <person name="Tunlid A."/>
            <person name="Henrissat B."/>
            <person name="Grigoriev I.V."/>
            <person name="Hibbett D.S."/>
            <person name="Martin F."/>
        </authorList>
    </citation>
    <scope>NUCLEOTIDE SEQUENCE [LARGE SCALE GENOMIC DNA]</scope>
    <source>
        <strain evidence="2">F 1598</strain>
    </source>
</reference>
<accession>A0A0C3G2S4</accession>
<sequence length="299" mass="32367">MSGFEANEAIGFVREVFGWGRDAEMVIRAAQGFRHGWIMNGSDRKAKRALALHVISDTVEALDRLCAVGSITFHIHGEHRPGSFLATPTTMAPNVTFVISNSLSAIAGVTEIADMLHASFIEHIAIPFSHDWLKRAVASGYLSHSVLSPPSSPTKAKARTQFASVSATKPSQPLAAAGSSFAWHAVSTEPRATGDVFSSVPSTSFLAQPSSAPPFLAPSPSGHNIFQQGSVFQQDAVLSRDIIDFMNDISHGCSEDIDFVKHVYLNVGRDKWLPMIQARFGVKNTTIMFLVSMLKKLDT</sequence>
<reference evidence="1 2" key="1">
    <citation type="submission" date="2014-04" db="EMBL/GenBank/DDBJ databases">
        <authorList>
            <consortium name="DOE Joint Genome Institute"/>
            <person name="Kuo A."/>
            <person name="Tarkka M."/>
            <person name="Buscot F."/>
            <person name="Kohler A."/>
            <person name="Nagy L.G."/>
            <person name="Floudas D."/>
            <person name="Copeland A."/>
            <person name="Barry K.W."/>
            <person name="Cichocki N."/>
            <person name="Veneault-Fourrey C."/>
            <person name="LaButti K."/>
            <person name="Lindquist E.A."/>
            <person name="Lipzen A."/>
            <person name="Lundell T."/>
            <person name="Morin E."/>
            <person name="Murat C."/>
            <person name="Sun H."/>
            <person name="Tunlid A."/>
            <person name="Henrissat B."/>
            <person name="Grigoriev I.V."/>
            <person name="Hibbett D.S."/>
            <person name="Martin F."/>
            <person name="Nordberg H.P."/>
            <person name="Cantor M.N."/>
            <person name="Hua S.X."/>
        </authorList>
    </citation>
    <scope>NUCLEOTIDE SEQUENCE [LARGE SCALE GENOMIC DNA]</scope>
    <source>
        <strain evidence="1 2">F 1598</strain>
    </source>
</reference>
<dbReference type="Proteomes" id="UP000054166">
    <property type="component" value="Unassembled WGS sequence"/>
</dbReference>
<name>A0A0C3G2S4_PILCF</name>
<evidence type="ECO:0000313" key="1">
    <source>
        <dbReference type="EMBL" id="KIM86139.1"/>
    </source>
</evidence>
<evidence type="ECO:0000313" key="2">
    <source>
        <dbReference type="Proteomes" id="UP000054166"/>
    </source>
</evidence>
<dbReference type="EMBL" id="KN832983">
    <property type="protein sequence ID" value="KIM86139.1"/>
    <property type="molecule type" value="Genomic_DNA"/>
</dbReference>